<evidence type="ECO:0000256" key="7">
    <source>
        <dbReference type="SAM" id="Phobius"/>
    </source>
</evidence>
<dbReference type="Proteomes" id="UP001500212">
    <property type="component" value="Unassembled WGS sequence"/>
</dbReference>
<sequence length="790" mass="86420">MADIEGPSETRREEYETRRDTVPSQRDAPGVTRRDGGVPAPSLVRLPADLADRFTVLGELPAQGAESDLLRVQDDTGAELVVKIFRRGFTADRSVWQKLPTLDSPHVVRILETGHAEGRDYEVMEYVPAGNLRILGSPLPPALVAEVVAQLAGGLERLHAAGIVHRDLKPENILVRSTAPLRLAITDFGLSRVIEQSVVFASSSRTLAYAAPESLSGQVSPARDWWSLGIIVRELLTGRTPFAGMSETAVVDHLATRTIDCDDIADPRMRLVAQGLLTRDPRRRWGVAEVGRWLDGENPAVAAPTPPNASPLAAGTTAGAIAFGGRTYTDRAEFARAVVADWESAARYFFGTMYTPVGPSEAWQALRGWLNGFDDDPEGRIRLIDQHLTGDAPPDVKLLHLLRWSDPTLEPHFLGLRMLPEDLPVLAAIVDDERHPDHRTAARAVRALWEHRLPPVLAGFSGTEELVAVDHRWRGLVTAWNRQAEWLRSQLHRSANRLPDAGAVGLDEPPAVLAALLALAGRPEEAQESLAGAAGRARDSVREPVPWFSWLSDQAGDDPLRLLAVVRTAPDAALEVEAAARHRFETEQRSAEGHRRWEQLERHRLAGRRSAMIRAALWTLPLAVLWIGGSQVILGIVRLASSERGSQAVDTSGFTVPFLLIGVFAWLIDTGAEVFIASRLGADYLNSGPWGPLAKFFGSTSRALSGASQAVSRRNRRTSNRGCGVVVLICVLPLLMILILIPALIAVSWLLWLAALVMVPLAHLVVTGMRMQRWRQGHEQARQQTVGGRL</sequence>
<dbReference type="InterPro" id="IPR011009">
    <property type="entry name" value="Kinase-like_dom_sf"/>
</dbReference>
<evidence type="ECO:0000313" key="9">
    <source>
        <dbReference type="EMBL" id="GAA4608372.1"/>
    </source>
</evidence>
<organism evidence="9 10">
    <name type="scientific">Actinoallomurus liliacearum</name>
    <dbReference type="NCBI Taxonomy" id="1080073"/>
    <lineage>
        <taxon>Bacteria</taxon>
        <taxon>Bacillati</taxon>
        <taxon>Actinomycetota</taxon>
        <taxon>Actinomycetes</taxon>
        <taxon>Streptosporangiales</taxon>
        <taxon>Thermomonosporaceae</taxon>
        <taxon>Actinoallomurus</taxon>
    </lineage>
</organism>
<evidence type="ECO:0000256" key="6">
    <source>
        <dbReference type="SAM" id="MobiDB-lite"/>
    </source>
</evidence>
<dbReference type="InterPro" id="IPR008271">
    <property type="entry name" value="Ser/Thr_kinase_AS"/>
</dbReference>
<dbReference type="PROSITE" id="PS00108">
    <property type="entry name" value="PROTEIN_KINASE_ST"/>
    <property type="match status" value="1"/>
</dbReference>
<keyword evidence="7" id="KW-0812">Transmembrane</keyword>
<dbReference type="SMART" id="SM00220">
    <property type="entry name" value="S_TKc"/>
    <property type="match status" value="1"/>
</dbReference>
<feature type="transmembrane region" description="Helical" evidence="7">
    <location>
        <begin position="722"/>
        <end position="743"/>
    </location>
</feature>
<evidence type="ECO:0000259" key="8">
    <source>
        <dbReference type="PROSITE" id="PS50011"/>
    </source>
</evidence>
<feature type="region of interest" description="Disordered" evidence="6">
    <location>
        <begin position="1"/>
        <end position="41"/>
    </location>
</feature>
<evidence type="ECO:0000256" key="4">
    <source>
        <dbReference type="ARBA" id="ARBA00022777"/>
    </source>
</evidence>
<dbReference type="PROSITE" id="PS50011">
    <property type="entry name" value="PROTEIN_KINASE_DOM"/>
    <property type="match status" value="1"/>
</dbReference>
<dbReference type="Pfam" id="PF00069">
    <property type="entry name" value="Pkinase"/>
    <property type="match status" value="1"/>
</dbReference>
<evidence type="ECO:0000256" key="3">
    <source>
        <dbReference type="ARBA" id="ARBA00022741"/>
    </source>
</evidence>
<comment type="caution">
    <text evidence="9">The sequence shown here is derived from an EMBL/GenBank/DDBJ whole genome shotgun (WGS) entry which is preliminary data.</text>
</comment>
<keyword evidence="2" id="KW-0808">Transferase</keyword>
<reference evidence="10" key="1">
    <citation type="journal article" date="2019" name="Int. J. Syst. Evol. Microbiol.">
        <title>The Global Catalogue of Microorganisms (GCM) 10K type strain sequencing project: providing services to taxonomists for standard genome sequencing and annotation.</title>
        <authorList>
            <consortium name="The Broad Institute Genomics Platform"/>
            <consortium name="The Broad Institute Genome Sequencing Center for Infectious Disease"/>
            <person name="Wu L."/>
            <person name="Ma J."/>
        </authorList>
    </citation>
    <scope>NUCLEOTIDE SEQUENCE [LARGE SCALE GENOMIC DNA]</scope>
    <source>
        <strain evidence="10">JCM 17938</strain>
    </source>
</reference>
<dbReference type="InterPro" id="IPR000719">
    <property type="entry name" value="Prot_kinase_dom"/>
</dbReference>
<dbReference type="CDD" id="cd14014">
    <property type="entry name" value="STKc_PknB_like"/>
    <property type="match status" value="1"/>
</dbReference>
<keyword evidence="7" id="KW-1133">Transmembrane helix</keyword>
<keyword evidence="5" id="KW-0067">ATP-binding</keyword>
<dbReference type="Gene3D" id="1.10.510.10">
    <property type="entry name" value="Transferase(Phosphotransferase) domain 1"/>
    <property type="match status" value="1"/>
</dbReference>
<keyword evidence="4" id="KW-0418">Kinase</keyword>
<proteinExistence type="predicted"/>
<dbReference type="EMBL" id="BAABHJ010000008">
    <property type="protein sequence ID" value="GAA4608372.1"/>
    <property type="molecule type" value="Genomic_DNA"/>
</dbReference>
<keyword evidence="10" id="KW-1185">Reference proteome</keyword>
<accession>A0ABP8TLQ9</accession>
<dbReference type="RefSeq" id="WP_345354319.1">
    <property type="nucleotide sequence ID" value="NZ_BAABHJ010000008.1"/>
</dbReference>
<gene>
    <name evidence="9" type="ORF">GCM10023195_32740</name>
</gene>
<feature type="transmembrane region" description="Helical" evidence="7">
    <location>
        <begin position="611"/>
        <end position="634"/>
    </location>
</feature>
<feature type="compositionally biased region" description="Basic and acidic residues" evidence="6">
    <location>
        <begin position="8"/>
        <end position="21"/>
    </location>
</feature>
<evidence type="ECO:0000256" key="1">
    <source>
        <dbReference type="ARBA" id="ARBA00022527"/>
    </source>
</evidence>
<dbReference type="PANTHER" id="PTHR24351">
    <property type="entry name" value="RIBOSOMAL PROTEIN S6 KINASE"/>
    <property type="match status" value="1"/>
</dbReference>
<name>A0ABP8TLQ9_9ACTN</name>
<keyword evidence="7" id="KW-0472">Membrane</keyword>
<dbReference type="SUPFAM" id="SSF56112">
    <property type="entry name" value="Protein kinase-like (PK-like)"/>
    <property type="match status" value="1"/>
</dbReference>
<keyword evidence="3" id="KW-0547">Nucleotide-binding</keyword>
<feature type="transmembrane region" description="Helical" evidence="7">
    <location>
        <begin position="749"/>
        <end position="766"/>
    </location>
</feature>
<protein>
    <recommendedName>
        <fullName evidence="8">Protein kinase domain-containing protein</fullName>
    </recommendedName>
</protein>
<evidence type="ECO:0000256" key="5">
    <source>
        <dbReference type="ARBA" id="ARBA00022840"/>
    </source>
</evidence>
<feature type="domain" description="Protein kinase" evidence="8">
    <location>
        <begin position="55"/>
        <end position="301"/>
    </location>
</feature>
<evidence type="ECO:0000256" key="2">
    <source>
        <dbReference type="ARBA" id="ARBA00022679"/>
    </source>
</evidence>
<evidence type="ECO:0000313" key="10">
    <source>
        <dbReference type="Proteomes" id="UP001500212"/>
    </source>
</evidence>
<keyword evidence="1" id="KW-0723">Serine/threonine-protein kinase</keyword>